<organism evidence="4 5">
    <name type="scientific">Rhizophlyctis rosea</name>
    <dbReference type="NCBI Taxonomy" id="64517"/>
    <lineage>
        <taxon>Eukaryota</taxon>
        <taxon>Fungi</taxon>
        <taxon>Fungi incertae sedis</taxon>
        <taxon>Chytridiomycota</taxon>
        <taxon>Chytridiomycota incertae sedis</taxon>
        <taxon>Chytridiomycetes</taxon>
        <taxon>Rhizophlyctidales</taxon>
        <taxon>Rhizophlyctidaceae</taxon>
        <taxon>Rhizophlyctis</taxon>
    </lineage>
</organism>
<dbReference type="Proteomes" id="UP001212841">
    <property type="component" value="Unassembled WGS sequence"/>
</dbReference>
<comment type="similarity">
    <text evidence="1 2">Belongs to the endosulfine family.</text>
</comment>
<reference evidence="4" key="1">
    <citation type="submission" date="2020-05" db="EMBL/GenBank/DDBJ databases">
        <title>Phylogenomic resolution of chytrid fungi.</title>
        <authorList>
            <person name="Stajich J.E."/>
            <person name="Amses K."/>
            <person name="Simmons R."/>
            <person name="Seto K."/>
            <person name="Myers J."/>
            <person name="Bonds A."/>
            <person name="Quandt C.A."/>
            <person name="Barry K."/>
            <person name="Liu P."/>
            <person name="Grigoriev I."/>
            <person name="Longcore J.E."/>
            <person name="James T.Y."/>
        </authorList>
    </citation>
    <scope>NUCLEOTIDE SEQUENCE</scope>
    <source>
        <strain evidence="4">JEL0318</strain>
    </source>
</reference>
<dbReference type="Pfam" id="PF04667">
    <property type="entry name" value="Endosulfine"/>
    <property type="match status" value="1"/>
</dbReference>
<evidence type="ECO:0000313" key="5">
    <source>
        <dbReference type="Proteomes" id="UP001212841"/>
    </source>
</evidence>
<dbReference type="GO" id="GO:0004864">
    <property type="term" value="F:protein phosphatase inhibitor activity"/>
    <property type="evidence" value="ECO:0007669"/>
    <property type="project" value="TreeGrafter"/>
</dbReference>
<sequence length="126" mass="13251">MASAKAPIDISKLTEEEKSFYEKYGRLPPKKNALLGARLKGGDRKYFDSGDYALSKAGKSSPAEVGSQHPSPERIPHSIPQNIKKSEPAANLPPKESSLVHEQKAEDKPAGAGGDAGAAGQPTPSS</sequence>
<dbReference type="InterPro" id="IPR006760">
    <property type="entry name" value="Endosulphine"/>
</dbReference>
<protein>
    <recommendedName>
        <fullName evidence="2">mRNA stability protein</fullName>
    </recommendedName>
</protein>
<feature type="compositionally biased region" description="Basic and acidic residues" evidence="3">
    <location>
        <begin position="98"/>
        <end position="109"/>
    </location>
</feature>
<keyword evidence="5" id="KW-1185">Reference proteome</keyword>
<evidence type="ECO:0000256" key="1">
    <source>
        <dbReference type="ARBA" id="ARBA00010520"/>
    </source>
</evidence>
<evidence type="ECO:0000256" key="3">
    <source>
        <dbReference type="SAM" id="MobiDB-lite"/>
    </source>
</evidence>
<dbReference type="PANTHER" id="PTHR10358">
    <property type="entry name" value="ENDOSULFINE"/>
    <property type="match status" value="1"/>
</dbReference>
<proteinExistence type="inferred from homology"/>
<feature type="region of interest" description="Disordered" evidence="3">
    <location>
        <begin position="53"/>
        <end position="126"/>
    </location>
</feature>
<comment type="caution">
    <text evidence="4">The sequence shown here is derived from an EMBL/GenBank/DDBJ whole genome shotgun (WGS) entry which is preliminary data.</text>
</comment>
<comment type="function">
    <text evidence="2">Plays an essential role in initiation of the G0 program by preventing the degradation of specific nutrient-regulated mRNAs via the 5'-3' mRNA decay pathway.</text>
</comment>
<evidence type="ECO:0000313" key="4">
    <source>
        <dbReference type="EMBL" id="KAJ3055666.1"/>
    </source>
</evidence>
<dbReference type="GO" id="GO:0005737">
    <property type="term" value="C:cytoplasm"/>
    <property type="evidence" value="ECO:0007669"/>
    <property type="project" value="TreeGrafter"/>
</dbReference>
<accession>A0AAD5X870</accession>
<name>A0AAD5X870_9FUNG</name>
<dbReference type="PANTHER" id="PTHR10358:SF6">
    <property type="entry name" value="ENDOSULFINE, ISOFORM A"/>
    <property type="match status" value="1"/>
</dbReference>
<dbReference type="AlphaFoldDB" id="A0AAD5X870"/>
<evidence type="ECO:0000256" key="2">
    <source>
        <dbReference type="RuleBase" id="RU363120"/>
    </source>
</evidence>
<dbReference type="EMBL" id="JADGJD010000068">
    <property type="protein sequence ID" value="KAJ3055666.1"/>
    <property type="molecule type" value="Genomic_DNA"/>
</dbReference>
<gene>
    <name evidence="4" type="ORF">HK097_009784</name>
</gene>